<dbReference type="GO" id="GO:0015276">
    <property type="term" value="F:ligand-gated monoatomic ion channel activity"/>
    <property type="evidence" value="ECO:0007669"/>
    <property type="project" value="InterPro"/>
</dbReference>
<evidence type="ECO:0000256" key="11">
    <source>
        <dbReference type="ARBA" id="ARBA00023286"/>
    </source>
</evidence>
<keyword evidence="7" id="KW-0406">Ion transport</keyword>
<evidence type="ECO:0000256" key="8">
    <source>
        <dbReference type="ARBA" id="ARBA00023136"/>
    </source>
</evidence>
<evidence type="ECO:0000259" key="15">
    <source>
        <dbReference type="Pfam" id="PF00060"/>
    </source>
</evidence>
<keyword evidence="9" id="KW-0675">Receptor</keyword>
<dbReference type="InterPro" id="IPR052192">
    <property type="entry name" value="Insect_Ionotropic_Sensory_Rcpt"/>
</dbReference>
<keyword evidence="8 13" id="KW-0472">Membrane</keyword>
<comment type="similarity">
    <text evidence="2">Belongs to the glutamate-gated ion channel (TC 1.A.10.1) family.</text>
</comment>
<protein>
    <submittedName>
        <fullName evidence="17">Uncharacterized protein</fullName>
    </submittedName>
</protein>
<evidence type="ECO:0000256" key="9">
    <source>
        <dbReference type="ARBA" id="ARBA00023170"/>
    </source>
</evidence>
<evidence type="ECO:0000256" key="3">
    <source>
        <dbReference type="ARBA" id="ARBA00022448"/>
    </source>
</evidence>
<feature type="domain" description="Ionotropic glutamate receptor C-terminal" evidence="15">
    <location>
        <begin position="331"/>
        <end position="461"/>
    </location>
</feature>
<reference evidence="17 18" key="1">
    <citation type="journal article" date="2014" name="Nat. Commun.">
        <title>Molecular traces of alternative social organization in a termite genome.</title>
        <authorList>
            <person name="Terrapon N."/>
            <person name="Li C."/>
            <person name="Robertson H.M."/>
            <person name="Ji L."/>
            <person name="Meng X."/>
            <person name="Booth W."/>
            <person name="Chen Z."/>
            <person name="Childers C.P."/>
            <person name="Glastad K.M."/>
            <person name="Gokhale K."/>
            <person name="Gowin J."/>
            <person name="Gronenberg W."/>
            <person name="Hermansen R.A."/>
            <person name="Hu H."/>
            <person name="Hunt B.G."/>
            <person name="Huylmans A.K."/>
            <person name="Khalil S.M."/>
            <person name="Mitchell R.D."/>
            <person name="Munoz-Torres M.C."/>
            <person name="Mustard J.A."/>
            <person name="Pan H."/>
            <person name="Reese J.T."/>
            <person name="Scharf M.E."/>
            <person name="Sun F."/>
            <person name="Vogel H."/>
            <person name="Xiao J."/>
            <person name="Yang W."/>
            <person name="Yang Z."/>
            <person name="Yang Z."/>
            <person name="Zhou J."/>
            <person name="Zhu J."/>
            <person name="Brent C.S."/>
            <person name="Elsik C.G."/>
            <person name="Goodisman M.A."/>
            <person name="Liberles D.A."/>
            <person name="Roe R.M."/>
            <person name="Vargo E.L."/>
            <person name="Vilcinskas A."/>
            <person name="Wang J."/>
            <person name="Bornberg-Bauer E."/>
            <person name="Korb J."/>
            <person name="Zhang G."/>
            <person name="Liebig J."/>
        </authorList>
    </citation>
    <scope>NUCLEOTIDE SEQUENCE [LARGE SCALE GENOMIC DNA]</scope>
    <source>
        <tissue evidence="17">Whole organism</tissue>
    </source>
</reference>
<sequence>MLQNVLLCLLVPITRVALKKPEIAENRGEVISELKRHIQFKSVILLQSSDHHNAWSSQMTRVQLARYLLIRFIPTTAMATNSSQQPLQSTHPGQLVVLLTSDPTFLRNVFEKYQLANVVWLAFLELGQSLQDLAGDSNIPFDVQFIVAQPSDVETRLFDVYRVAPGTPLRVQLLGALPRSIAASEQTHEYVYRRRTSLGGHTMRTSSLNNSFLVWVNEDKTIGGFYGKVWANLEQHLNFKSDVIVPASGLWGRKHINNTWDGVIGMVNRGEAEVGVCDIAMNAERVGVVSYTMQIATFHRQTPSSCSYKVFIRKGDEDVSWVSFLQAFSAGLWLAIVASVFVMALALKICFHVGLLQGKEHSRHNKFHDWLFATLGALICLQGQTSAPLSVQCRLVYILPYVLGSVLMCAYSAAVISFLTVHKTNLPISGVEQLHKDKTYEVGAVQNSSTFVSFQESGEKLFQAVYKERLQPNQARMPKRVLSGLRRVCQDKRYAFMAPVEETVEHLPYLSCAVIYLPEGLFEMKYGIVFNERSPYVGIFRY</sequence>
<evidence type="ECO:0000256" key="10">
    <source>
        <dbReference type="ARBA" id="ARBA00023180"/>
    </source>
</evidence>
<keyword evidence="11" id="KW-1071">Ligand-gated ion channel</keyword>
<proteinExistence type="inferred from homology"/>
<keyword evidence="3" id="KW-0813">Transport</keyword>
<evidence type="ECO:0000313" key="17">
    <source>
        <dbReference type="EMBL" id="KDR12771.1"/>
    </source>
</evidence>
<dbReference type="Gene3D" id="3.40.190.10">
    <property type="entry name" value="Periplasmic binding protein-like II"/>
    <property type="match status" value="2"/>
</dbReference>
<keyword evidence="18" id="KW-1185">Reference proteome</keyword>
<dbReference type="AlphaFoldDB" id="A0A067R1L1"/>
<feature type="transmembrane region" description="Helical" evidence="13">
    <location>
        <begin position="397"/>
        <end position="419"/>
    </location>
</feature>
<dbReference type="SUPFAM" id="SSF53850">
    <property type="entry name" value="Periplasmic binding protein-like II"/>
    <property type="match status" value="1"/>
</dbReference>
<dbReference type="Proteomes" id="UP000027135">
    <property type="component" value="Unassembled WGS sequence"/>
</dbReference>
<dbReference type="GO" id="GO:0050906">
    <property type="term" value="P:detection of stimulus involved in sensory perception"/>
    <property type="evidence" value="ECO:0007669"/>
    <property type="project" value="UniProtKB-ARBA"/>
</dbReference>
<dbReference type="Pfam" id="PF10613">
    <property type="entry name" value="Lig_chan-Glu_bd"/>
    <property type="match status" value="1"/>
</dbReference>
<dbReference type="InterPro" id="IPR001320">
    <property type="entry name" value="Iontro_rcpt_C"/>
</dbReference>
<evidence type="ECO:0000256" key="12">
    <source>
        <dbReference type="ARBA" id="ARBA00023303"/>
    </source>
</evidence>
<evidence type="ECO:0000256" key="4">
    <source>
        <dbReference type="ARBA" id="ARBA00022475"/>
    </source>
</evidence>
<evidence type="ECO:0000256" key="6">
    <source>
        <dbReference type="ARBA" id="ARBA00022989"/>
    </source>
</evidence>
<name>A0A067R1L1_ZOONE</name>
<dbReference type="OMA" id="KHINNTW"/>
<dbReference type="GO" id="GO:0005886">
    <property type="term" value="C:plasma membrane"/>
    <property type="evidence" value="ECO:0007669"/>
    <property type="project" value="UniProtKB-SubCell"/>
</dbReference>
<evidence type="ECO:0000256" key="7">
    <source>
        <dbReference type="ARBA" id="ARBA00023065"/>
    </source>
</evidence>
<keyword evidence="10" id="KW-0325">Glycoprotein</keyword>
<dbReference type="PANTHER" id="PTHR42643">
    <property type="entry name" value="IONOTROPIC RECEPTOR 20A-RELATED"/>
    <property type="match status" value="1"/>
</dbReference>
<comment type="subcellular location">
    <subcellularLocation>
        <location evidence="1">Cell membrane</location>
        <topology evidence="1">Multi-pass membrane protein</topology>
    </subcellularLocation>
</comment>
<evidence type="ECO:0000256" key="14">
    <source>
        <dbReference type="SAM" id="SignalP"/>
    </source>
</evidence>
<evidence type="ECO:0000256" key="13">
    <source>
        <dbReference type="SAM" id="Phobius"/>
    </source>
</evidence>
<evidence type="ECO:0000256" key="1">
    <source>
        <dbReference type="ARBA" id="ARBA00004651"/>
    </source>
</evidence>
<dbReference type="Pfam" id="PF00060">
    <property type="entry name" value="Lig_chan"/>
    <property type="match status" value="1"/>
</dbReference>
<dbReference type="PANTHER" id="PTHR42643:SF24">
    <property type="entry name" value="IONOTROPIC RECEPTOR 60A"/>
    <property type="match status" value="1"/>
</dbReference>
<accession>A0A067R1L1</accession>
<feature type="signal peptide" evidence="14">
    <location>
        <begin position="1"/>
        <end position="18"/>
    </location>
</feature>
<keyword evidence="4" id="KW-1003">Cell membrane</keyword>
<keyword evidence="12" id="KW-0407">Ion channel</keyword>
<evidence type="ECO:0000259" key="16">
    <source>
        <dbReference type="Pfam" id="PF10613"/>
    </source>
</evidence>
<feature type="non-terminal residue" evidence="17">
    <location>
        <position position="542"/>
    </location>
</feature>
<evidence type="ECO:0000313" key="18">
    <source>
        <dbReference type="Proteomes" id="UP000027135"/>
    </source>
</evidence>
<evidence type="ECO:0000256" key="2">
    <source>
        <dbReference type="ARBA" id="ARBA00008685"/>
    </source>
</evidence>
<dbReference type="eggNOG" id="KOG1052">
    <property type="taxonomic scope" value="Eukaryota"/>
</dbReference>
<dbReference type="InterPro" id="IPR019594">
    <property type="entry name" value="Glu/Gly-bd"/>
</dbReference>
<evidence type="ECO:0000256" key="5">
    <source>
        <dbReference type="ARBA" id="ARBA00022692"/>
    </source>
</evidence>
<feature type="chain" id="PRO_5001647965" evidence="14">
    <location>
        <begin position="19"/>
        <end position="542"/>
    </location>
</feature>
<feature type="domain" description="Ionotropic glutamate receptor L-glutamate and glycine-binding" evidence="16">
    <location>
        <begin position="217"/>
        <end position="295"/>
    </location>
</feature>
<keyword evidence="5 13" id="KW-0812">Transmembrane</keyword>
<feature type="transmembrane region" description="Helical" evidence="13">
    <location>
        <begin position="332"/>
        <end position="355"/>
    </location>
</feature>
<dbReference type="InParanoid" id="A0A067R1L1"/>
<dbReference type="EMBL" id="KK852991">
    <property type="protein sequence ID" value="KDR12771.1"/>
    <property type="molecule type" value="Genomic_DNA"/>
</dbReference>
<keyword evidence="6 13" id="KW-1133">Transmembrane helix</keyword>
<gene>
    <name evidence="17" type="ORF">L798_13019</name>
</gene>
<keyword evidence="14" id="KW-0732">Signal</keyword>
<organism evidence="17 18">
    <name type="scientific">Zootermopsis nevadensis</name>
    <name type="common">Dampwood termite</name>
    <dbReference type="NCBI Taxonomy" id="136037"/>
    <lineage>
        <taxon>Eukaryota</taxon>
        <taxon>Metazoa</taxon>
        <taxon>Ecdysozoa</taxon>
        <taxon>Arthropoda</taxon>
        <taxon>Hexapoda</taxon>
        <taxon>Insecta</taxon>
        <taxon>Pterygota</taxon>
        <taxon>Neoptera</taxon>
        <taxon>Polyneoptera</taxon>
        <taxon>Dictyoptera</taxon>
        <taxon>Blattodea</taxon>
        <taxon>Blattoidea</taxon>
        <taxon>Termitoidae</taxon>
        <taxon>Termopsidae</taxon>
        <taxon>Zootermopsis</taxon>
    </lineage>
</organism>